<feature type="transmembrane region" description="Helical" evidence="2">
    <location>
        <begin position="6"/>
        <end position="25"/>
    </location>
</feature>
<gene>
    <name evidence="3" type="ORF">roselon_02828</name>
</gene>
<protein>
    <submittedName>
        <fullName evidence="3">Uncharacterized protein</fullName>
    </submittedName>
</protein>
<feature type="region of interest" description="Disordered" evidence="1">
    <location>
        <begin position="35"/>
        <end position="55"/>
    </location>
</feature>
<dbReference type="Proteomes" id="UP000019593">
    <property type="component" value="Chromosome"/>
</dbReference>
<evidence type="ECO:0000256" key="2">
    <source>
        <dbReference type="SAM" id="Phobius"/>
    </source>
</evidence>
<keyword evidence="4" id="KW-1185">Reference proteome</keyword>
<keyword evidence="2" id="KW-0812">Transmembrane</keyword>
<evidence type="ECO:0000313" key="3">
    <source>
        <dbReference type="EMBL" id="AHM05126.1"/>
    </source>
</evidence>
<sequence length="55" mass="6122">MDIPFLIPSLLSLGTIGAVIVFAIWSRRRTIERMEDDNAPKSSLAKDGPSHRRAD</sequence>
<accession>W8S848</accession>
<reference evidence="3 4" key="1">
    <citation type="submission" date="2013-03" db="EMBL/GenBank/DDBJ databases">
        <authorList>
            <person name="Fiebig A."/>
            <person name="Goeker M."/>
            <person name="Klenk H.-P.P."/>
        </authorList>
    </citation>
    <scope>NUCLEOTIDE SEQUENCE [LARGE SCALE GENOMIC DNA]</scope>
    <source>
        <strain evidence="4">DSM 19469</strain>
    </source>
</reference>
<dbReference type="RefSeq" id="WP_198020759.1">
    <property type="nucleotide sequence ID" value="NZ_CP004372.1"/>
</dbReference>
<dbReference type="EMBL" id="CP004372">
    <property type="protein sequence ID" value="AHM05126.1"/>
    <property type="molecule type" value="Genomic_DNA"/>
</dbReference>
<keyword evidence="2" id="KW-1133">Transmembrane helix</keyword>
<keyword evidence="2" id="KW-0472">Membrane</keyword>
<dbReference type="AlphaFoldDB" id="W8S848"/>
<dbReference type="HOGENOM" id="CLU_3042849_0_0_5"/>
<organism evidence="3 4">
    <name type="scientific">Roseicyclus elongatus DSM 19469</name>
    <dbReference type="NCBI Taxonomy" id="1294273"/>
    <lineage>
        <taxon>Bacteria</taxon>
        <taxon>Pseudomonadati</taxon>
        <taxon>Pseudomonadota</taxon>
        <taxon>Alphaproteobacteria</taxon>
        <taxon>Rhodobacterales</taxon>
        <taxon>Roseobacteraceae</taxon>
        <taxon>Roseicyclus</taxon>
    </lineage>
</organism>
<dbReference type="STRING" id="1294273.roselon_02828"/>
<evidence type="ECO:0000256" key="1">
    <source>
        <dbReference type="SAM" id="MobiDB-lite"/>
    </source>
</evidence>
<dbReference type="KEGG" id="red:roselon_02828"/>
<evidence type="ECO:0000313" key="4">
    <source>
        <dbReference type="Proteomes" id="UP000019593"/>
    </source>
</evidence>
<proteinExistence type="predicted"/>
<name>W8S848_9RHOB</name>